<organism evidence="1 2">
    <name type="scientific">Aeromonas phage LAh10</name>
    <dbReference type="NCBI Taxonomy" id="2591025"/>
    <lineage>
        <taxon>Viruses</taxon>
        <taxon>Duplodnaviria</taxon>
        <taxon>Heunggongvirae</taxon>
        <taxon>Uroviricota</taxon>
        <taxon>Caudoviricetes</taxon>
        <taxon>Chimalliviridae</taxon>
        <taxon>Ludhianavirus</taxon>
        <taxon>Ludhianavirus LAh10</taxon>
    </lineage>
</organism>
<proteinExistence type="predicted"/>
<keyword evidence="2" id="KW-1185">Reference proteome</keyword>
<dbReference type="Proteomes" id="UP000318420">
    <property type="component" value="Segment"/>
</dbReference>
<name>A0A514A1I2_9CAUD</name>
<reference evidence="1 2" key="1">
    <citation type="submission" date="2019-04" db="EMBL/GenBank/DDBJ databases">
        <title>Novel bacteriophages capable of disrupting biofilms from clinical strains of Aeromonas hydrophila with intrinsic antibiotic resistance.</title>
        <authorList>
            <person name="Kabwe M."/>
            <person name="Brown T.L."/>
            <person name="Speirs L."/>
            <person name="Ku H."/>
            <person name="Leach M."/>
            <person name="Chan H.T."/>
            <person name="Petrovski S."/>
            <person name="Lock P."/>
            <person name="Tucci J."/>
        </authorList>
    </citation>
    <scope>NUCLEOTIDE SEQUENCE [LARGE SCALE GENOMIC DNA]</scope>
</reference>
<protein>
    <submittedName>
        <fullName evidence="1">Uncharacterized protein</fullName>
    </submittedName>
</protein>
<gene>
    <name evidence="1" type="ORF">LAh10_74</name>
</gene>
<evidence type="ECO:0000313" key="2">
    <source>
        <dbReference type="Proteomes" id="UP000318420"/>
    </source>
</evidence>
<sequence>MNNVFAIKDILSMKPVFNAQLIPFLSQGPMIIGNGPCRPVVGVSRLYETTTDMGANVAYRVRLGVHNEDCSDVVAERIGMTIVLIPKLATEEEFAELLWTGVLRVIGQLYRRYIREENGISLGKSLTVEEYVRGLISVGTFTDEEVVLVTKGHDITLEREGVVYFQDACIQTDYASLCCVRNEEEQVIGTGAPRSMKVSRLVNAIDAAIEAKVEHCSEFAEKVIAI</sequence>
<accession>A0A514A1I2</accession>
<dbReference type="EMBL" id="MK838116">
    <property type="protein sequence ID" value="QDH47129.1"/>
    <property type="molecule type" value="Genomic_DNA"/>
</dbReference>
<evidence type="ECO:0000313" key="1">
    <source>
        <dbReference type="EMBL" id="QDH47129.1"/>
    </source>
</evidence>